<feature type="signal peptide" evidence="2">
    <location>
        <begin position="1"/>
        <end position="25"/>
    </location>
</feature>
<feature type="region of interest" description="Disordered" evidence="1">
    <location>
        <begin position="92"/>
        <end position="124"/>
    </location>
</feature>
<keyword evidence="2" id="KW-0732">Signal</keyword>
<organism evidence="3">
    <name type="scientific">Anopheles darlingi</name>
    <name type="common">Mosquito</name>
    <dbReference type="NCBI Taxonomy" id="43151"/>
    <lineage>
        <taxon>Eukaryota</taxon>
        <taxon>Metazoa</taxon>
        <taxon>Ecdysozoa</taxon>
        <taxon>Arthropoda</taxon>
        <taxon>Hexapoda</taxon>
        <taxon>Insecta</taxon>
        <taxon>Pterygota</taxon>
        <taxon>Neoptera</taxon>
        <taxon>Endopterygota</taxon>
        <taxon>Diptera</taxon>
        <taxon>Nematocera</taxon>
        <taxon>Culicoidea</taxon>
        <taxon>Culicidae</taxon>
        <taxon>Anophelinae</taxon>
        <taxon>Anopheles</taxon>
    </lineage>
</organism>
<dbReference type="EMBL" id="GGFL01011152">
    <property type="protein sequence ID" value="MBW75330.1"/>
    <property type="molecule type" value="Transcribed_RNA"/>
</dbReference>
<name>A0A2M4DCK6_ANODA</name>
<accession>A0A2M4DCK6</accession>
<evidence type="ECO:0000313" key="3">
    <source>
        <dbReference type="EMBL" id="MBW75330.1"/>
    </source>
</evidence>
<dbReference type="AlphaFoldDB" id="A0A2M4DCK6"/>
<protein>
    <submittedName>
        <fullName evidence="3">Putative secreted protein</fullName>
    </submittedName>
</protein>
<evidence type="ECO:0000256" key="1">
    <source>
        <dbReference type="SAM" id="MobiDB-lite"/>
    </source>
</evidence>
<feature type="chain" id="PRO_5014695236" evidence="2">
    <location>
        <begin position="26"/>
        <end position="164"/>
    </location>
</feature>
<reference evidence="3" key="1">
    <citation type="submission" date="2018-01" db="EMBL/GenBank/DDBJ databases">
        <title>An insight into the sialome of Amazonian anophelines.</title>
        <authorList>
            <person name="Ribeiro J.M."/>
            <person name="Scarpassa V."/>
            <person name="Calvo E."/>
        </authorList>
    </citation>
    <scope>NUCLEOTIDE SEQUENCE</scope>
</reference>
<proteinExistence type="predicted"/>
<sequence length="164" mass="18744">MFSLSLSRFLFISISLSLLLEPHHTQRKTDTQTLYVPRAHWRSIYRDISWGGACTHPTGRIKTTHKPSRNYTQRTHRTHRTLMYLSTWIESQTKESRSREKGNGSGSSPESFPPTAHTHGNTHAHTHARALLLLSGLVWPAAHGARRVYGEQHRPTTSIMQRAE</sequence>
<evidence type="ECO:0000256" key="2">
    <source>
        <dbReference type="SAM" id="SignalP"/>
    </source>
</evidence>
<feature type="compositionally biased region" description="Basic and acidic residues" evidence="1">
    <location>
        <begin position="92"/>
        <end position="102"/>
    </location>
</feature>